<keyword evidence="3" id="KW-1185">Reference proteome</keyword>
<sequence length="681" mass="73790">MALTATAQSALREPGWDEVIVPTLRKRLQTESNMIAKRLSAASLASIDDHDVYPSSNFVSRQEPQMQNYSNHKPSAIPRPSLQQTRTSETNGSAHFQPTRTRTLSALDSPNPSSTSSRPTSPMVNGKATRIPVSRVRAGSTSSYAQGSIHGSIGRTDEASHLGHSRSNGDTDASELSPVDEAHHGYSSRSTVRIPHRKTSELFKETAPFGANSITSSHTDFEQGMSGPYRVSSESEERPYEHWYRGDVARNGGVGELRIGRREEMLDIANYGHTFQVASSRIAISSYSRSRSNSRSRDRSSWLRTRQRAESVGATTRESIYLDDDDPGEDAHMVLNEQPLTDLDGESDEEPEIDSYERGVLPHPNGTISSPSLTLNGYQISQGDAAKQRAGSSVSRIPTAAFQRQASAPPRTPTPTKVARGASETSSTPSTPRSPQRLPRSQSQPQSQGQRTSPNAKRKAKSPAGTGSTSTAKKAKTKPPSSMKTIASRSDQNRRSVGQYPAADGDNMMDAIPSWTQPVPTSGNWDDVVLPVVARKKGLEGHYATADGNSRTLQSQTKSAVYEPAPGTFGYDHSKYRRKDANGGAEVIPMDEFGQKMDAVGEEPQPVTEQPKPLLPPTVVERTHSHTSPPSPPPFAHYAPPDTGHQKVESPAIQPIVPTRNEGADRPDDDGGAGCCRCVIM</sequence>
<feature type="compositionally biased region" description="Low complexity" evidence="1">
    <location>
        <begin position="109"/>
        <end position="122"/>
    </location>
</feature>
<dbReference type="EMBL" id="HE797204">
    <property type="protein sequence ID" value="CCM05736.1"/>
    <property type="molecule type" value="Genomic_DNA"/>
</dbReference>
<dbReference type="InParanoid" id="J4IC38"/>
<feature type="compositionally biased region" description="Polar residues" evidence="1">
    <location>
        <begin position="81"/>
        <end position="108"/>
    </location>
</feature>
<evidence type="ECO:0000313" key="3">
    <source>
        <dbReference type="Proteomes" id="UP000006352"/>
    </source>
</evidence>
<feature type="compositionally biased region" description="Acidic residues" evidence="1">
    <location>
        <begin position="343"/>
        <end position="354"/>
    </location>
</feature>
<dbReference type="Proteomes" id="UP000006352">
    <property type="component" value="Unassembled WGS sequence"/>
</dbReference>
<feature type="compositionally biased region" description="Low complexity" evidence="1">
    <location>
        <begin position="464"/>
        <end position="482"/>
    </location>
</feature>
<feature type="compositionally biased region" description="Polar residues" evidence="1">
    <location>
        <begin position="514"/>
        <end position="524"/>
    </location>
</feature>
<feature type="region of interest" description="Disordered" evidence="1">
    <location>
        <begin position="55"/>
        <end position="191"/>
    </location>
</feature>
<gene>
    <name evidence="2" type="ORF">FIBRA_07968</name>
</gene>
<dbReference type="AlphaFoldDB" id="J4IC38"/>
<reference evidence="2 3" key="1">
    <citation type="journal article" date="2012" name="Appl. Environ. Microbiol.">
        <title>Short-read sequencing for genomic analysis of the brown rot fungus Fibroporia radiculosa.</title>
        <authorList>
            <person name="Tang J.D."/>
            <person name="Perkins A.D."/>
            <person name="Sonstegard T.S."/>
            <person name="Schroeder S.G."/>
            <person name="Burgess S.C."/>
            <person name="Diehl S.V."/>
        </authorList>
    </citation>
    <scope>NUCLEOTIDE SEQUENCE [LARGE SCALE GENOMIC DNA]</scope>
    <source>
        <strain evidence="2 3">TFFH 294</strain>
    </source>
</reference>
<feature type="region of interest" description="Disordered" evidence="1">
    <location>
        <begin position="401"/>
        <end position="524"/>
    </location>
</feature>
<dbReference type="HOGENOM" id="CLU_023533_0_0_1"/>
<proteinExistence type="predicted"/>
<evidence type="ECO:0000313" key="2">
    <source>
        <dbReference type="EMBL" id="CCM05736.1"/>
    </source>
</evidence>
<feature type="compositionally biased region" description="Low complexity" evidence="1">
    <location>
        <begin position="425"/>
        <end position="454"/>
    </location>
</feature>
<dbReference type="OrthoDB" id="3363891at2759"/>
<feature type="compositionally biased region" description="Polar residues" evidence="1">
    <location>
        <begin position="366"/>
        <end position="375"/>
    </location>
</feature>
<feature type="region of interest" description="Disordered" evidence="1">
    <location>
        <begin position="601"/>
        <end position="673"/>
    </location>
</feature>
<feature type="region of interest" description="Disordered" evidence="1">
    <location>
        <begin position="211"/>
        <end position="233"/>
    </location>
</feature>
<evidence type="ECO:0000256" key="1">
    <source>
        <dbReference type="SAM" id="MobiDB-lite"/>
    </source>
</evidence>
<accession>J4IC38</accession>
<protein>
    <submittedName>
        <fullName evidence="2">Uncharacterized protein</fullName>
    </submittedName>
</protein>
<dbReference type="STRING" id="599839.J4IC38"/>
<organism evidence="2 3">
    <name type="scientific">Fibroporia radiculosa</name>
    <dbReference type="NCBI Taxonomy" id="599839"/>
    <lineage>
        <taxon>Eukaryota</taxon>
        <taxon>Fungi</taxon>
        <taxon>Dikarya</taxon>
        <taxon>Basidiomycota</taxon>
        <taxon>Agaricomycotina</taxon>
        <taxon>Agaricomycetes</taxon>
        <taxon>Polyporales</taxon>
        <taxon>Fibroporiaceae</taxon>
        <taxon>Fibroporia</taxon>
    </lineage>
</organism>
<feature type="compositionally biased region" description="Polar residues" evidence="1">
    <location>
        <begin position="55"/>
        <end position="73"/>
    </location>
</feature>
<feature type="region of interest" description="Disordered" evidence="1">
    <location>
        <begin position="286"/>
        <end position="375"/>
    </location>
</feature>
<dbReference type="RefSeq" id="XP_012185019.1">
    <property type="nucleotide sequence ID" value="XM_012329629.1"/>
</dbReference>
<dbReference type="GeneID" id="24100647"/>
<name>J4IC38_9APHY</name>